<organism evidence="2 3">
    <name type="scientific">Rhypophila decipiens</name>
    <dbReference type="NCBI Taxonomy" id="261697"/>
    <lineage>
        <taxon>Eukaryota</taxon>
        <taxon>Fungi</taxon>
        <taxon>Dikarya</taxon>
        <taxon>Ascomycota</taxon>
        <taxon>Pezizomycotina</taxon>
        <taxon>Sordariomycetes</taxon>
        <taxon>Sordariomycetidae</taxon>
        <taxon>Sordariales</taxon>
        <taxon>Naviculisporaceae</taxon>
        <taxon>Rhypophila</taxon>
    </lineage>
</organism>
<feature type="compositionally biased region" description="Basic and acidic residues" evidence="1">
    <location>
        <begin position="558"/>
        <end position="571"/>
    </location>
</feature>
<name>A0AAN7B207_9PEZI</name>
<feature type="compositionally biased region" description="Acidic residues" evidence="1">
    <location>
        <begin position="510"/>
        <end position="532"/>
    </location>
</feature>
<proteinExistence type="predicted"/>
<evidence type="ECO:0000256" key="1">
    <source>
        <dbReference type="SAM" id="MobiDB-lite"/>
    </source>
</evidence>
<keyword evidence="3" id="KW-1185">Reference proteome</keyword>
<dbReference type="CDD" id="cd00303">
    <property type="entry name" value="retropepsin_like"/>
    <property type="match status" value="1"/>
</dbReference>
<accession>A0AAN7B207</accession>
<comment type="caution">
    <text evidence="2">The sequence shown here is derived from an EMBL/GenBank/DDBJ whole genome shotgun (WGS) entry which is preliminary data.</text>
</comment>
<feature type="region of interest" description="Disordered" evidence="1">
    <location>
        <begin position="1"/>
        <end position="34"/>
    </location>
</feature>
<reference evidence="2" key="2">
    <citation type="submission" date="2023-05" db="EMBL/GenBank/DDBJ databases">
        <authorList>
            <consortium name="Lawrence Berkeley National Laboratory"/>
            <person name="Steindorff A."/>
            <person name="Hensen N."/>
            <person name="Bonometti L."/>
            <person name="Westerberg I."/>
            <person name="Brannstrom I.O."/>
            <person name="Guillou S."/>
            <person name="Cros-Aarteil S."/>
            <person name="Calhoun S."/>
            <person name="Haridas S."/>
            <person name="Kuo A."/>
            <person name="Mondo S."/>
            <person name="Pangilinan J."/>
            <person name="Riley R."/>
            <person name="Labutti K."/>
            <person name="Andreopoulos B."/>
            <person name="Lipzen A."/>
            <person name="Chen C."/>
            <person name="Yanf M."/>
            <person name="Daum C."/>
            <person name="Ng V."/>
            <person name="Clum A."/>
            <person name="Ohm R."/>
            <person name="Martin F."/>
            <person name="Silar P."/>
            <person name="Natvig D."/>
            <person name="Lalanne C."/>
            <person name="Gautier V."/>
            <person name="Ament-Velasquez S.L."/>
            <person name="Kruys A."/>
            <person name="Hutchinson M.I."/>
            <person name="Powell A.J."/>
            <person name="Barry K."/>
            <person name="Miller A.N."/>
            <person name="Grigoriev I.V."/>
            <person name="Debuchy R."/>
            <person name="Gladieux P."/>
            <person name="Thoren M.H."/>
            <person name="Johannesson H."/>
        </authorList>
    </citation>
    <scope>NUCLEOTIDE SEQUENCE</scope>
    <source>
        <strain evidence="2">PSN293</strain>
    </source>
</reference>
<feature type="compositionally biased region" description="Gly residues" evidence="1">
    <location>
        <begin position="218"/>
        <end position="229"/>
    </location>
</feature>
<dbReference type="AlphaFoldDB" id="A0AAN7B207"/>
<feature type="compositionally biased region" description="Polar residues" evidence="1">
    <location>
        <begin position="1"/>
        <end position="11"/>
    </location>
</feature>
<evidence type="ECO:0008006" key="4">
    <source>
        <dbReference type="Google" id="ProtNLM"/>
    </source>
</evidence>
<feature type="region of interest" description="Disordered" evidence="1">
    <location>
        <begin position="270"/>
        <end position="370"/>
    </location>
</feature>
<feature type="region of interest" description="Disordered" evidence="1">
    <location>
        <begin position="209"/>
        <end position="248"/>
    </location>
</feature>
<dbReference type="EMBL" id="MU858300">
    <property type="protein sequence ID" value="KAK4207354.1"/>
    <property type="molecule type" value="Genomic_DNA"/>
</dbReference>
<evidence type="ECO:0000313" key="2">
    <source>
        <dbReference type="EMBL" id="KAK4207354.1"/>
    </source>
</evidence>
<feature type="region of interest" description="Disordered" evidence="1">
    <location>
        <begin position="502"/>
        <end position="584"/>
    </location>
</feature>
<feature type="compositionally biased region" description="Low complexity" evidence="1">
    <location>
        <begin position="315"/>
        <end position="346"/>
    </location>
</feature>
<feature type="compositionally biased region" description="Gly residues" evidence="1">
    <location>
        <begin position="347"/>
        <end position="365"/>
    </location>
</feature>
<sequence length="758" mass="85147">MEAPAASTNTSRRPRAIDPDAFTGSDTDAAKRSEKYNTWEQKIQIRWAQDNEVFATEKQKILHAGSLLEGGAYTSVSHIISKIIETDDTSQWPVQTAKELLEKLRSRYHTVNVTVRAEADWRNLTQAGKYKSYADFITRYIELSEKINLDDAAKVRGLKQKVHEPLRKALKVQRGLPGENEWDKWLAIMNELASNEEALNFEEGYRANQNQKGKDANGNGGGGGGGGGSAVDDPMDLDAMGTKSDKQKIREQRFEKGLCLKCGKLGHFAKDHDENGRPPAANYNNAANGNGIGGRGGRGGNRGGFNGNQGGGRGWNDQGGWNGQQNFQYGNNYGLGQNGQQQQTYQRGGGYQQRGNYQGQGGRGGPYNAQNLRTFGRGAGYFNDTGGGRVIGELDDHGGFRGFGHGQGNGGPSQGFSWTRLEKPKPLYLAHGELSDWITNSVHVVMRIGHHRENIEFYLTNLSRKNPVILGLPWLQKHNPDIDWSVPSLTFREHCVGHCLPEGLPAQIPDEGESGAENQGDTDGEDSDDDDPEDKKVKRIRKTIEAQERKARKRREHRQRDSLERARKRALENGPRWTHAEPSQRAIMIPNKSDRVKFPARIVQGMRVSSRERHEVEYRRPEEGDWDRITDQTEIRLVAAQNFMLFAKQKGVQIRVVTADELERAADQKELPLPPRLPEELFRDLLSGEGSPDQFKELFPEDFHEFIDFCYGDEEAVRKITEEDARLFLEKQDRGYASMEQIKAKVPKQYHGLLKAFI</sequence>
<dbReference type="InterPro" id="IPR021109">
    <property type="entry name" value="Peptidase_aspartic_dom_sf"/>
</dbReference>
<protein>
    <recommendedName>
        <fullName evidence="4">CCHC-type domain-containing protein</fullName>
    </recommendedName>
</protein>
<dbReference type="Proteomes" id="UP001301769">
    <property type="component" value="Unassembled WGS sequence"/>
</dbReference>
<reference evidence="2" key="1">
    <citation type="journal article" date="2023" name="Mol. Phylogenet. Evol.">
        <title>Genome-scale phylogeny and comparative genomics of the fungal order Sordariales.</title>
        <authorList>
            <person name="Hensen N."/>
            <person name="Bonometti L."/>
            <person name="Westerberg I."/>
            <person name="Brannstrom I.O."/>
            <person name="Guillou S."/>
            <person name="Cros-Aarteil S."/>
            <person name="Calhoun S."/>
            <person name="Haridas S."/>
            <person name="Kuo A."/>
            <person name="Mondo S."/>
            <person name="Pangilinan J."/>
            <person name="Riley R."/>
            <person name="LaButti K."/>
            <person name="Andreopoulos B."/>
            <person name="Lipzen A."/>
            <person name="Chen C."/>
            <person name="Yan M."/>
            <person name="Daum C."/>
            <person name="Ng V."/>
            <person name="Clum A."/>
            <person name="Steindorff A."/>
            <person name="Ohm R.A."/>
            <person name="Martin F."/>
            <person name="Silar P."/>
            <person name="Natvig D.O."/>
            <person name="Lalanne C."/>
            <person name="Gautier V."/>
            <person name="Ament-Velasquez S.L."/>
            <person name="Kruys A."/>
            <person name="Hutchinson M.I."/>
            <person name="Powell A.J."/>
            <person name="Barry K."/>
            <person name="Miller A.N."/>
            <person name="Grigoriev I.V."/>
            <person name="Debuchy R."/>
            <person name="Gladieux P."/>
            <person name="Hiltunen Thoren M."/>
            <person name="Johannesson H."/>
        </authorList>
    </citation>
    <scope>NUCLEOTIDE SEQUENCE</scope>
    <source>
        <strain evidence="2">PSN293</strain>
    </source>
</reference>
<evidence type="ECO:0000313" key="3">
    <source>
        <dbReference type="Proteomes" id="UP001301769"/>
    </source>
</evidence>
<feature type="compositionally biased region" description="Gly residues" evidence="1">
    <location>
        <begin position="290"/>
        <end position="314"/>
    </location>
</feature>
<gene>
    <name evidence="2" type="ORF">QBC37DRAFT_298877</name>
</gene>
<dbReference type="Gene3D" id="2.40.70.10">
    <property type="entry name" value="Acid Proteases"/>
    <property type="match status" value="1"/>
</dbReference>
<feature type="non-terminal residue" evidence="2">
    <location>
        <position position="758"/>
    </location>
</feature>